<feature type="signal peptide" evidence="1">
    <location>
        <begin position="1"/>
        <end position="19"/>
    </location>
</feature>
<name>A0AAV3XZH8_9GAST</name>
<reference evidence="2 3" key="1">
    <citation type="journal article" date="2021" name="Elife">
        <title>Chloroplast acquisition without the gene transfer in kleptoplastic sea slugs, Plakobranchus ocellatus.</title>
        <authorList>
            <person name="Maeda T."/>
            <person name="Takahashi S."/>
            <person name="Yoshida T."/>
            <person name="Shimamura S."/>
            <person name="Takaki Y."/>
            <person name="Nagai Y."/>
            <person name="Toyoda A."/>
            <person name="Suzuki Y."/>
            <person name="Arimoto A."/>
            <person name="Ishii H."/>
            <person name="Satoh N."/>
            <person name="Nishiyama T."/>
            <person name="Hasebe M."/>
            <person name="Maruyama T."/>
            <person name="Minagawa J."/>
            <person name="Obokata J."/>
            <person name="Shigenobu S."/>
        </authorList>
    </citation>
    <scope>NUCLEOTIDE SEQUENCE [LARGE SCALE GENOMIC DNA]</scope>
</reference>
<keyword evidence="3" id="KW-1185">Reference proteome</keyword>
<evidence type="ECO:0000256" key="1">
    <source>
        <dbReference type="SAM" id="SignalP"/>
    </source>
</evidence>
<evidence type="ECO:0000313" key="3">
    <source>
        <dbReference type="Proteomes" id="UP000735302"/>
    </source>
</evidence>
<protein>
    <submittedName>
        <fullName evidence="2">Uncharacterized protein</fullName>
    </submittedName>
</protein>
<comment type="caution">
    <text evidence="2">The sequence shown here is derived from an EMBL/GenBank/DDBJ whole genome shotgun (WGS) entry which is preliminary data.</text>
</comment>
<sequence length="116" mass="13183">MPIVLKVLVAFILVGLAPIEQLSETGCSNDIATPCLQMLEFSRKQSSFNRLNNERETHVLIYVSLTVHAEIRKKELVDTFGFFGDGDILKKTCYYYLVLDSKQRNPETVELLSQEA</sequence>
<evidence type="ECO:0000313" key="2">
    <source>
        <dbReference type="EMBL" id="GFN76230.1"/>
    </source>
</evidence>
<accession>A0AAV3XZH8</accession>
<organism evidence="2 3">
    <name type="scientific">Plakobranchus ocellatus</name>
    <dbReference type="NCBI Taxonomy" id="259542"/>
    <lineage>
        <taxon>Eukaryota</taxon>
        <taxon>Metazoa</taxon>
        <taxon>Spiralia</taxon>
        <taxon>Lophotrochozoa</taxon>
        <taxon>Mollusca</taxon>
        <taxon>Gastropoda</taxon>
        <taxon>Heterobranchia</taxon>
        <taxon>Euthyneura</taxon>
        <taxon>Panpulmonata</taxon>
        <taxon>Sacoglossa</taxon>
        <taxon>Placobranchoidea</taxon>
        <taxon>Plakobranchidae</taxon>
        <taxon>Plakobranchus</taxon>
    </lineage>
</organism>
<feature type="chain" id="PRO_5043405374" evidence="1">
    <location>
        <begin position="20"/>
        <end position="116"/>
    </location>
</feature>
<gene>
    <name evidence="2" type="ORF">PoB_000273600</name>
</gene>
<dbReference type="AlphaFoldDB" id="A0AAV3XZH8"/>
<keyword evidence="1" id="KW-0732">Signal</keyword>
<dbReference type="EMBL" id="BLXT01000368">
    <property type="protein sequence ID" value="GFN76230.1"/>
    <property type="molecule type" value="Genomic_DNA"/>
</dbReference>
<proteinExistence type="predicted"/>
<dbReference type="Proteomes" id="UP000735302">
    <property type="component" value="Unassembled WGS sequence"/>
</dbReference>